<protein>
    <recommendedName>
        <fullName evidence="3">Diphthamide biosynthesis protein 4</fullName>
    </recommendedName>
</protein>
<dbReference type="Gene3D" id="1.10.287.110">
    <property type="entry name" value="DnaJ domain"/>
    <property type="match status" value="1"/>
</dbReference>
<evidence type="ECO:0000256" key="4">
    <source>
        <dbReference type="ARBA" id="ARBA00022723"/>
    </source>
</evidence>
<feature type="domain" description="DPH-type MB" evidence="8">
    <location>
        <begin position="89"/>
        <end position="145"/>
    </location>
</feature>
<evidence type="ECO:0000259" key="8">
    <source>
        <dbReference type="PROSITE" id="PS51074"/>
    </source>
</evidence>
<reference evidence="10" key="2">
    <citation type="submission" date="2015-01" db="EMBL/GenBank/DDBJ databases">
        <title>Evolutionary Origins and Diversification of the Mycorrhizal Mutualists.</title>
        <authorList>
            <consortium name="DOE Joint Genome Institute"/>
            <consortium name="Mycorrhizal Genomics Consortium"/>
            <person name="Kohler A."/>
            <person name="Kuo A."/>
            <person name="Nagy L.G."/>
            <person name="Floudas D."/>
            <person name="Copeland A."/>
            <person name="Barry K.W."/>
            <person name="Cichocki N."/>
            <person name="Veneault-Fourrey C."/>
            <person name="LaButti K."/>
            <person name="Lindquist E.A."/>
            <person name="Lipzen A."/>
            <person name="Lundell T."/>
            <person name="Morin E."/>
            <person name="Murat C."/>
            <person name="Riley R."/>
            <person name="Ohm R."/>
            <person name="Sun H."/>
            <person name="Tunlid A."/>
            <person name="Henrissat B."/>
            <person name="Grigoriev I.V."/>
            <person name="Hibbett D.S."/>
            <person name="Martin F."/>
        </authorList>
    </citation>
    <scope>NUCLEOTIDE SEQUENCE [LARGE SCALE GENOMIC DNA]</scope>
    <source>
        <strain evidence="10">LaAM-08-1</strain>
    </source>
</reference>
<evidence type="ECO:0000313" key="9">
    <source>
        <dbReference type="EMBL" id="KIK03143.1"/>
    </source>
</evidence>
<dbReference type="SMART" id="SM00271">
    <property type="entry name" value="DnaJ"/>
    <property type="match status" value="1"/>
</dbReference>
<dbReference type="PANTHER" id="PTHR45255:SF1">
    <property type="entry name" value="DNAJ HOMOLOG SUBFAMILY C MEMBER 24"/>
    <property type="match status" value="1"/>
</dbReference>
<dbReference type="PROSITE" id="PS51074">
    <property type="entry name" value="DPH_MB"/>
    <property type="match status" value="1"/>
</dbReference>
<dbReference type="InterPro" id="IPR007872">
    <property type="entry name" value="DPH_MB_dom"/>
</dbReference>
<dbReference type="CDD" id="cd06257">
    <property type="entry name" value="DnaJ"/>
    <property type="match status" value="1"/>
</dbReference>
<dbReference type="UniPathway" id="UPA00559"/>
<keyword evidence="10" id="KW-1185">Reference proteome</keyword>
<comment type="function">
    <text evidence="1">Required for the first step of diphthamide biosynthesis, the transfer of 3-amino-3-carboxypropyl from S-adenosyl-L-methionine to a histidine residue. Diphthamide is a post-translational modification of histidine which occurs in elongation factor 2.</text>
</comment>
<evidence type="ECO:0000256" key="2">
    <source>
        <dbReference type="ARBA" id="ARBA00006169"/>
    </source>
</evidence>
<dbReference type="Pfam" id="PF00226">
    <property type="entry name" value="DnaJ"/>
    <property type="match status" value="1"/>
</dbReference>
<dbReference type="InterPro" id="IPR036671">
    <property type="entry name" value="DPH_MB_sf"/>
</dbReference>
<dbReference type="SUPFAM" id="SSF144217">
    <property type="entry name" value="CSL zinc finger"/>
    <property type="match status" value="1"/>
</dbReference>
<evidence type="ECO:0000259" key="7">
    <source>
        <dbReference type="PROSITE" id="PS50076"/>
    </source>
</evidence>
<evidence type="ECO:0000256" key="1">
    <source>
        <dbReference type="ARBA" id="ARBA00003474"/>
    </source>
</evidence>
<evidence type="ECO:0000313" key="10">
    <source>
        <dbReference type="Proteomes" id="UP000054477"/>
    </source>
</evidence>
<dbReference type="GO" id="GO:0008198">
    <property type="term" value="F:ferrous iron binding"/>
    <property type="evidence" value="ECO:0007669"/>
    <property type="project" value="TreeGrafter"/>
</dbReference>
<dbReference type="AlphaFoldDB" id="A0A0C9Y4Y3"/>
<gene>
    <name evidence="9" type="ORF">K443DRAFT_487583</name>
</gene>
<dbReference type="PROSITE" id="PS50076">
    <property type="entry name" value="DNAJ_2"/>
    <property type="match status" value="1"/>
</dbReference>
<dbReference type="SUPFAM" id="SSF46565">
    <property type="entry name" value="Chaperone J-domain"/>
    <property type="match status" value="1"/>
</dbReference>
<sequence>MASPKQFVNFYDLLSVPADATFTEIKSAYRRTLLNFHPDKRKGSLPSESTPDIDIAVIKDAYLTLSTPHLRKQYDSNFKIHAVLVGPRPAQVVSMDEFEEEDEGVSWRYPCRCGGVYRVTMSLMESGEHLVGCGSCSEVVWAGYELLEDDG</sequence>
<keyword evidence="6" id="KW-0408">Iron</keyword>
<dbReference type="Pfam" id="PF05207">
    <property type="entry name" value="Zn_ribbon_CSL"/>
    <property type="match status" value="1"/>
</dbReference>
<dbReference type="PRINTS" id="PR00625">
    <property type="entry name" value="JDOMAIN"/>
</dbReference>
<dbReference type="STRING" id="1095629.A0A0C9Y4Y3"/>
<dbReference type="PANTHER" id="PTHR45255">
    <property type="entry name" value="DNAJ HOMOLOG SUBFAMILY C MEMBER 24"/>
    <property type="match status" value="1"/>
</dbReference>
<dbReference type="InterPro" id="IPR001623">
    <property type="entry name" value="DnaJ_domain"/>
</dbReference>
<organism evidence="9 10">
    <name type="scientific">Laccaria amethystina LaAM-08-1</name>
    <dbReference type="NCBI Taxonomy" id="1095629"/>
    <lineage>
        <taxon>Eukaryota</taxon>
        <taxon>Fungi</taxon>
        <taxon>Dikarya</taxon>
        <taxon>Basidiomycota</taxon>
        <taxon>Agaricomycotina</taxon>
        <taxon>Agaricomycetes</taxon>
        <taxon>Agaricomycetidae</taxon>
        <taxon>Agaricales</taxon>
        <taxon>Agaricineae</taxon>
        <taxon>Hydnangiaceae</taxon>
        <taxon>Laccaria</taxon>
    </lineage>
</organism>
<evidence type="ECO:0000256" key="5">
    <source>
        <dbReference type="ARBA" id="ARBA00022833"/>
    </source>
</evidence>
<proteinExistence type="inferred from homology"/>
<comment type="similarity">
    <text evidence="2">Belongs to the DPH4 family.</text>
</comment>
<feature type="domain" description="J" evidence="7">
    <location>
        <begin position="9"/>
        <end position="78"/>
    </location>
</feature>
<keyword evidence="4" id="KW-0479">Metal-binding</keyword>
<evidence type="ECO:0000256" key="6">
    <source>
        <dbReference type="ARBA" id="ARBA00023004"/>
    </source>
</evidence>
<dbReference type="GO" id="GO:0017183">
    <property type="term" value="P:protein histidyl modification to diphthamide"/>
    <property type="evidence" value="ECO:0007669"/>
    <property type="project" value="UniProtKB-UniPathway"/>
</dbReference>
<evidence type="ECO:0000256" key="3">
    <source>
        <dbReference type="ARBA" id="ARBA00021797"/>
    </source>
</evidence>
<dbReference type="InterPro" id="IPR036869">
    <property type="entry name" value="J_dom_sf"/>
</dbReference>
<dbReference type="Gene3D" id="3.10.660.10">
    <property type="entry name" value="DPH Zinc finger"/>
    <property type="match status" value="1"/>
</dbReference>
<dbReference type="OrthoDB" id="445556at2759"/>
<name>A0A0C9Y4Y3_9AGAR</name>
<dbReference type="GO" id="GO:0001671">
    <property type="term" value="F:ATPase activator activity"/>
    <property type="evidence" value="ECO:0007669"/>
    <property type="project" value="TreeGrafter"/>
</dbReference>
<reference evidence="9 10" key="1">
    <citation type="submission" date="2014-04" db="EMBL/GenBank/DDBJ databases">
        <authorList>
            <consortium name="DOE Joint Genome Institute"/>
            <person name="Kuo A."/>
            <person name="Kohler A."/>
            <person name="Nagy L.G."/>
            <person name="Floudas D."/>
            <person name="Copeland A."/>
            <person name="Barry K.W."/>
            <person name="Cichocki N."/>
            <person name="Veneault-Fourrey C."/>
            <person name="LaButti K."/>
            <person name="Lindquist E.A."/>
            <person name="Lipzen A."/>
            <person name="Lundell T."/>
            <person name="Morin E."/>
            <person name="Murat C."/>
            <person name="Sun H."/>
            <person name="Tunlid A."/>
            <person name="Henrissat B."/>
            <person name="Grigoriev I.V."/>
            <person name="Hibbett D.S."/>
            <person name="Martin F."/>
            <person name="Nordberg H.P."/>
            <person name="Cantor M.N."/>
            <person name="Hua S.X."/>
        </authorList>
    </citation>
    <scope>NUCLEOTIDE SEQUENCE [LARGE SCALE GENOMIC DNA]</scope>
    <source>
        <strain evidence="9 10">LaAM-08-1</strain>
    </source>
</reference>
<keyword evidence="5" id="KW-0862">Zinc</keyword>
<dbReference type="Proteomes" id="UP000054477">
    <property type="component" value="Unassembled WGS sequence"/>
</dbReference>
<accession>A0A0C9Y4Y3</accession>
<dbReference type="EMBL" id="KN838583">
    <property type="protein sequence ID" value="KIK03143.1"/>
    <property type="molecule type" value="Genomic_DNA"/>
</dbReference>
<dbReference type="HOGENOM" id="CLU_017633_7_1_1"/>